<evidence type="ECO:0000313" key="2">
    <source>
        <dbReference type="EMBL" id="RZU76362.1"/>
    </source>
</evidence>
<evidence type="ECO:0000313" key="3">
    <source>
        <dbReference type="Proteomes" id="UP000294114"/>
    </source>
</evidence>
<keyword evidence="2" id="KW-0418">Kinase</keyword>
<accession>A0A4Q8BEJ9</accession>
<organism evidence="2 3">
    <name type="scientific">Micromonospora kangleipakensis</name>
    <dbReference type="NCBI Taxonomy" id="1077942"/>
    <lineage>
        <taxon>Bacteria</taxon>
        <taxon>Bacillati</taxon>
        <taxon>Actinomycetota</taxon>
        <taxon>Actinomycetes</taxon>
        <taxon>Micromonosporales</taxon>
        <taxon>Micromonosporaceae</taxon>
        <taxon>Micromonospora</taxon>
    </lineage>
</organism>
<comment type="caution">
    <text evidence="2">The sequence shown here is derived from an EMBL/GenBank/DDBJ whole genome shotgun (WGS) entry which is preliminary data.</text>
</comment>
<dbReference type="Pfam" id="PF01636">
    <property type="entry name" value="APH"/>
    <property type="match status" value="1"/>
</dbReference>
<dbReference type="SUPFAM" id="SSF56112">
    <property type="entry name" value="Protein kinase-like (PK-like)"/>
    <property type="match status" value="1"/>
</dbReference>
<keyword evidence="2" id="KW-0808">Transferase</keyword>
<evidence type="ECO:0000259" key="1">
    <source>
        <dbReference type="Pfam" id="PF01636"/>
    </source>
</evidence>
<dbReference type="GO" id="GO:0016301">
    <property type="term" value="F:kinase activity"/>
    <property type="evidence" value="ECO:0007669"/>
    <property type="project" value="UniProtKB-KW"/>
</dbReference>
<dbReference type="InterPro" id="IPR002575">
    <property type="entry name" value="Aminoglycoside_PTrfase"/>
</dbReference>
<dbReference type="Proteomes" id="UP000294114">
    <property type="component" value="Unassembled WGS sequence"/>
</dbReference>
<name>A0A4Q8BEJ9_9ACTN</name>
<dbReference type="EMBL" id="SHLD01000001">
    <property type="protein sequence ID" value="RZU76362.1"/>
    <property type="molecule type" value="Genomic_DNA"/>
</dbReference>
<reference evidence="2 3" key="1">
    <citation type="submission" date="2019-02" db="EMBL/GenBank/DDBJ databases">
        <title>Sequencing the genomes of 1000 actinobacteria strains.</title>
        <authorList>
            <person name="Klenk H.-P."/>
        </authorList>
    </citation>
    <scope>NUCLEOTIDE SEQUENCE [LARGE SCALE GENOMIC DNA]</scope>
    <source>
        <strain evidence="2 3">DSM 45612</strain>
    </source>
</reference>
<proteinExistence type="predicted"/>
<dbReference type="AlphaFoldDB" id="A0A4Q8BEJ9"/>
<gene>
    <name evidence="2" type="ORF">EV384_5010</name>
</gene>
<keyword evidence="3" id="KW-1185">Reference proteome</keyword>
<feature type="domain" description="Aminoglycoside phosphotransferase" evidence="1">
    <location>
        <begin position="35"/>
        <end position="252"/>
    </location>
</feature>
<dbReference type="Gene3D" id="3.30.200.20">
    <property type="entry name" value="Phosphorylase Kinase, domain 1"/>
    <property type="match status" value="1"/>
</dbReference>
<dbReference type="InterPro" id="IPR011009">
    <property type="entry name" value="Kinase-like_dom_sf"/>
</dbReference>
<sequence>MPAYGWLTAAMVPEATLRSWLERHWRLGGAQLSHHGGGMNSETWFVDRDGRRWVLKSVAPTAVAQFTGGLAIADRLQGAGVPAGAPVPTVDGRTVVTAGGRPLALLTWVPGVALTGEGRVEQRVIGSTLGRVHRALATVRVRDAERFHWVDPTAGHLGVRDWVRPAVTAAVRDLDELAPETLSWGLLHTDPAPEAFRWDRTAGVCGVIDWSVALTGPLLYDLASAVMYVGGPDRGGELVEAYLRGGALDRAEVDRGLRPMLRFRWAVQADYFARRIVADDRTGIDGPAENDKGLADARRRLVASGPGDEGWA</sequence>
<protein>
    <submittedName>
        <fullName evidence="2">Homoserine kinase type II</fullName>
    </submittedName>
</protein>
<dbReference type="Gene3D" id="3.90.1200.10">
    <property type="match status" value="1"/>
</dbReference>